<sequence>VSGFYFRPCRNEYDEAIPEYFRCRCGTHVLRQHPNHESVTLQAMTAETGSVPNFARHSSWNLYGWMH</sequence>
<proteinExistence type="predicted"/>
<dbReference type="EMBL" id="JAENGZ010001204">
    <property type="protein sequence ID" value="KAG6949794.1"/>
    <property type="molecule type" value="Genomic_DNA"/>
</dbReference>
<dbReference type="Proteomes" id="UP000688947">
    <property type="component" value="Unassembled WGS sequence"/>
</dbReference>
<dbReference type="AlphaFoldDB" id="A0A8T1TYV7"/>
<feature type="non-terminal residue" evidence="1">
    <location>
        <position position="67"/>
    </location>
</feature>
<reference evidence="1" key="1">
    <citation type="submission" date="2021-01" db="EMBL/GenBank/DDBJ databases">
        <title>Phytophthora aleatoria, a newly-described species from Pinus radiata is distinct from Phytophthora cactorum isolates based on comparative genomics.</title>
        <authorList>
            <person name="Mcdougal R."/>
            <person name="Panda P."/>
            <person name="Williams N."/>
            <person name="Studholme D.J."/>
        </authorList>
    </citation>
    <scope>NUCLEOTIDE SEQUENCE</scope>
    <source>
        <strain evidence="1">NZFS 3830</strain>
    </source>
</reference>
<evidence type="ECO:0000313" key="2">
    <source>
        <dbReference type="Proteomes" id="UP000688947"/>
    </source>
</evidence>
<gene>
    <name evidence="1" type="ORF">JG687_00014623</name>
</gene>
<comment type="caution">
    <text evidence="1">The sequence shown here is derived from an EMBL/GenBank/DDBJ whole genome shotgun (WGS) entry which is preliminary data.</text>
</comment>
<organism evidence="1 2">
    <name type="scientific">Phytophthora cactorum</name>
    <dbReference type="NCBI Taxonomy" id="29920"/>
    <lineage>
        <taxon>Eukaryota</taxon>
        <taxon>Sar</taxon>
        <taxon>Stramenopiles</taxon>
        <taxon>Oomycota</taxon>
        <taxon>Peronosporomycetes</taxon>
        <taxon>Peronosporales</taxon>
        <taxon>Peronosporaceae</taxon>
        <taxon>Phytophthora</taxon>
    </lineage>
</organism>
<accession>A0A8T1TYV7</accession>
<name>A0A8T1TYV7_9STRA</name>
<protein>
    <submittedName>
        <fullName evidence="1">Uncharacterized protein</fullName>
    </submittedName>
</protein>
<evidence type="ECO:0000313" key="1">
    <source>
        <dbReference type="EMBL" id="KAG6949794.1"/>
    </source>
</evidence>